<feature type="DNA-binding region" description="H-T-H motif" evidence="4">
    <location>
        <begin position="56"/>
        <end position="75"/>
    </location>
</feature>
<dbReference type="InterPro" id="IPR041347">
    <property type="entry name" value="MftR_C"/>
</dbReference>
<sequence>MPMPMPDNDRMTAARTASRADGLPPGLRERKKIKTRAAIRAATYALVEERGYDATTIEQIAERAEVSPSTVSRYFPTKEDIVLTDESDPVLLEELRSCPAGEPWPQSVRRVLRRAVGASVADDPAAVRLRTRLMVEVPAVRSRMMESMSVTGRLLCTAIAERTGRDAQDLEVRVCAMSLVGALMETTLYWAENDHRGDLADLVDRTLTVLEHGLPTTDTATNT</sequence>
<evidence type="ECO:0000256" key="3">
    <source>
        <dbReference type="ARBA" id="ARBA00023163"/>
    </source>
</evidence>
<accession>A0ABP9L9K6</accession>
<evidence type="ECO:0000256" key="4">
    <source>
        <dbReference type="PROSITE-ProRule" id="PRU00335"/>
    </source>
</evidence>
<protein>
    <submittedName>
        <fullName evidence="7">TetR family transcriptional regulator</fullName>
    </submittedName>
</protein>
<name>A0ABP9L9K6_9ACTN</name>
<feature type="domain" description="HTH tetR-type" evidence="6">
    <location>
        <begin position="33"/>
        <end position="93"/>
    </location>
</feature>
<evidence type="ECO:0000256" key="2">
    <source>
        <dbReference type="ARBA" id="ARBA00023125"/>
    </source>
</evidence>
<dbReference type="InterPro" id="IPR050109">
    <property type="entry name" value="HTH-type_TetR-like_transc_reg"/>
</dbReference>
<dbReference type="Gene3D" id="1.10.357.10">
    <property type="entry name" value="Tetracycline Repressor, domain 2"/>
    <property type="match status" value="1"/>
</dbReference>
<proteinExistence type="predicted"/>
<dbReference type="InterPro" id="IPR001647">
    <property type="entry name" value="HTH_TetR"/>
</dbReference>
<dbReference type="InterPro" id="IPR009057">
    <property type="entry name" value="Homeodomain-like_sf"/>
</dbReference>
<gene>
    <name evidence="7" type="ORF">GCM10023336_61730</name>
</gene>
<dbReference type="SUPFAM" id="SSF46689">
    <property type="entry name" value="Homeodomain-like"/>
    <property type="match status" value="1"/>
</dbReference>
<dbReference type="PANTHER" id="PTHR30055">
    <property type="entry name" value="HTH-TYPE TRANSCRIPTIONAL REGULATOR RUTR"/>
    <property type="match status" value="1"/>
</dbReference>
<comment type="caution">
    <text evidence="7">The sequence shown here is derived from an EMBL/GenBank/DDBJ whole genome shotgun (WGS) entry which is preliminary data.</text>
</comment>
<evidence type="ECO:0000313" key="8">
    <source>
        <dbReference type="Proteomes" id="UP001500124"/>
    </source>
</evidence>
<keyword evidence="2 4" id="KW-0238">DNA-binding</keyword>
<dbReference type="EMBL" id="BAABKC010000108">
    <property type="protein sequence ID" value="GAA5073976.1"/>
    <property type="molecule type" value="Genomic_DNA"/>
</dbReference>
<reference evidence="8" key="1">
    <citation type="journal article" date="2019" name="Int. J. Syst. Evol. Microbiol.">
        <title>The Global Catalogue of Microorganisms (GCM) 10K type strain sequencing project: providing services to taxonomists for standard genome sequencing and annotation.</title>
        <authorList>
            <consortium name="The Broad Institute Genomics Platform"/>
            <consortium name="The Broad Institute Genome Sequencing Center for Infectious Disease"/>
            <person name="Wu L."/>
            <person name="Ma J."/>
        </authorList>
    </citation>
    <scope>NUCLEOTIDE SEQUENCE [LARGE SCALE GENOMIC DNA]</scope>
    <source>
        <strain evidence="8">JCM 18410</strain>
    </source>
</reference>
<evidence type="ECO:0000259" key="6">
    <source>
        <dbReference type="PROSITE" id="PS50977"/>
    </source>
</evidence>
<dbReference type="Pfam" id="PF17754">
    <property type="entry name" value="TetR_C_14"/>
    <property type="match status" value="1"/>
</dbReference>
<evidence type="ECO:0000313" key="7">
    <source>
        <dbReference type="EMBL" id="GAA5073976.1"/>
    </source>
</evidence>
<organism evidence="7 8">
    <name type="scientific">Streptomyces similanensis</name>
    <dbReference type="NCBI Taxonomy" id="1274988"/>
    <lineage>
        <taxon>Bacteria</taxon>
        <taxon>Bacillati</taxon>
        <taxon>Actinomycetota</taxon>
        <taxon>Actinomycetes</taxon>
        <taxon>Kitasatosporales</taxon>
        <taxon>Streptomycetaceae</taxon>
        <taxon>Streptomyces</taxon>
    </lineage>
</organism>
<dbReference type="PROSITE" id="PS50977">
    <property type="entry name" value="HTH_TETR_2"/>
    <property type="match status" value="1"/>
</dbReference>
<dbReference type="Gene3D" id="1.10.10.60">
    <property type="entry name" value="Homeodomain-like"/>
    <property type="match status" value="1"/>
</dbReference>
<dbReference type="Pfam" id="PF00440">
    <property type="entry name" value="TetR_N"/>
    <property type="match status" value="1"/>
</dbReference>
<dbReference type="PANTHER" id="PTHR30055:SF234">
    <property type="entry name" value="HTH-TYPE TRANSCRIPTIONAL REGULATOR BETI"/>
    <property type="match status" value="1"/>
</dbReference>
<evidence type="ECO:0000256" key="1">
    <source>
        <dbReference type="ARBA" id="ARBA00023015"/>
    </source>
</evidence>
<evidence type="ECO:0000256" key="5">
    <source>
        <dbReference type="SAM" id="MobiDB-lite"/>
    </source>
</evidence>
<keyword evidence="8" id="KW-1185">Reference proteome</keyword>
<keyword evidence="1" id="KW-0805">Transcription regulation</keyword>
<dbReference type="Proteomes" id="UP001500124">
    <property type="component" value="Unassembled WGS sequence"/>
</dbReference>
<keyword evidence="3" id="KW-0804">Transcription</keyword>
<feature type="region of interest" description="Disordered" evidence="5">
    <location>
        <begin position="1"/>
        <end position="29"/>
    </location>
</feature>
<dbReference type="PRINTS" id="PR00455">
    <property type="entry name" value="HTHTETR"/>
</dbReference>